<sequence length="132" mass="14648">MSGTLLLIFTSTAYLVLETNGLAAAPKIQYTHGQNPYDPGVCNSLTKGDLRMVKDRNHLNKLLLCIKQATHFYWKMMSNSGNSYGNYFDPAKDCSSILDKIPDAKTGVYWIKTDNGPKKAWCDLVTDGGGFF</sequence>
<dbReference type="Gene3D" id="3.90.215.10">
    <property type="entry name" value="Gamma Fibrinogen, chain A, domain 1"/>
    <property type="match status" value="1"/>
</dbReference>
<evidence type="ECO:0000313" key="1">
    <source>
        <dbReference type="EMBL" id="CAB3984995.1"/>
    </source>
</evidence>
<accession>A0A6S7FZW7</accession>
<dbReference type="EMBL" id="CACRXK020000814">
    <property type="protein sequence ID" value="CAB3984995.1"/>
    <property type="molecule type" value="Genomic_DNA"/>
</dbReference>
<reference evidence="1" key="1">
    <citation type="submission" date="2020-04" db="EMBL/GenBank/DDBJ databases">
        <authorList>
            <person name="Alioto T."/>
            <person name="Alioto T."/>
            <person name="Gomez Garrido J."/>
        </authorList>
    </citation>
    <scope>NUCLEOTIDE SEQUENCE</scope>
    <source>
        <strain evidence="1">A484AB</strain>
    </source>
</reference>
<dbReference type="Proteomes" id="UP001152795">
    <property type="component" value="Unassembled WGS sequence"/>
</dbReference>
<dbReference type="SUPFAM" id="SSF56496">
    <property type="entry name" value="Fibrinogen C-terminal domain-like"/>
    <property type="match status" value="1"/>
</dbReference>
<dbReference type="InterPro" id="IPR014716">
    <property type="entry name" value="Fibrinogen_a/b/g_C_1"/>
</dbReference>
<dbReference type="AlphaFoldDB" id="A0A6S7FZW7"/>
<gene>
    <name evidence="1" type="ORF">PACLA_8A024519</name>
</gene>
<proteinExistence type="predicted"/>
<dbReference type="InterPro" id="IPR036056">
    <property type="entry name" value="Fibrinogen-like_C"/>
</dbReference>
<dbReference type="NCBIfam" id="NF040941">
    <property type="entry name" value="GGGWT_bact"/>
    <property type="match status" value="1"/>
</dbReference>
<protein>
    <submittedName>
        <fullName evidence="1">Uncharacterized protein</fullName>
    </submittedName>
</protein>
<keyword evidence="2" id="KW-1185">Reference proteome</keyword>
<comment type="caution">
    <text evidence="1">The sequence shown here is derived from an EMBL/GenBank/DDBJ whole genome shotgun (WGS) entry which is preliminary data.</text>
</comment>
<name>A0A6S7FZW7_PARCT</name>
<evidence type="ECO:0000313" key="2">
    <source>
        <dbReference type="Proteomes" id="UP001152795"/>
    </source>
</evidence>
<dbReference type="OrthoDB" id="5973480at2759"/>
<organism evidence="1 2">
    <name type="scientific">Paramuricea clavata</name>
    <name type="common">Red gorgonian</name>
    <name type="synonym">Violescent sea-whip</name>
    <dbReference type="NCBI Taxonomy" id="317549"/>
    <lineage>
        <taxon>Eukaryota</taxon>
        <taxon>Metazoa</taxon>
        <taxon>Cnidaria</taxon>
        <taxon>Anthozoa</taxon>
        <taxon>Octocorallia</taxon>
        <taxon>Malacalcyonacea</taxon>
        <taxon>Plexauridae</taxon>
        <taxon>Paramuricea</taxon>
    </lineage>
</organism>